<feature type="domain" description="Non-reducing end beta-L-arabinofuranosidase-like GH127 middle" evidence="4">
    <location>
        <begin position="400"/>
        <end position="493"/>
    </location>
</feature>
<evidence type="ECO:0000259" key="1">
    <source>
        <dbReference type="Pfam" id="PF07944"/>
    </source>
</evidence>
<evidence type="ECO:0000259" key="2">
    <source>
        <dbReference type="Pfam" id="PF16375"/>
    </source>
</evidence>
<dbReference type="EMBL" id="STGY01000072">
    <property type="protein sequence ID" value="THV36401.1"/>
    <property type="molecule type" value="Genomic_DNA"/>
</dbReference>
<protein>
    <submittedName>
        <fullName evidence="5">Glycosyl hydrolase</fullName>
    </submittedName>
</protein>
<dbReference type="SUPFAM" id="SSF48208">
    <property type="entry name" value="Six-hairpin glycosidases"/>
    <property type="match status" value="1"/>
</dbReference>
<dbReference type="Pfam" id="PF07944">
    <property type="entry name" value="Beta-AFase-like_GH127_cat"/>
    <property type="match status" value="1"/>
</dbReference>
<evidence type="ECO:0000259" key="4">
    <source>
        <dbReference type="Pfam" id="PF20736"/>
    </source>
</evidence>
<feature type="domain" description="Glycoside hydrolase GH146 substrate-binding" evidence="3">
    <location>
        <begin position="622"/>
        <end position="754"/>
    </location>
</feature>
<feature type="domain" description="DUF4986" evidence="2">
    <location>
        <begin position="521"/>
        <end position="597"/>
    </location>
</feature>
<sequence length="755" mass="82767">MKTFPLTQVTLLESPFARAVRTDLGYVLAMEPDRLLAPFLREAGLEPRAASYGNWEDSGLDGHIGGHYLSALALLAAATGEAEPRRRLEYMVSELARAQDAIGTGYVGGVPGGVALFEGLRGGGIAAATALGSSDHWVPWYNLHKTFAGLIDAHRILGRKQALEVVVRLADWWLEVAANLDDEAFEAMLDTEFGGMNESFADLAAITGRREYADMARRFSHRAILDPLLERRDGLTGRHANTQIPKAVGYAATAAVRGDEDLLEAARYFWHEVVERRTVAIGGNSVREHFHAPGDFSPMIEDREGPETCNTYNMLKLTKALAEAAFEPSQLDFAERAILNHQLASQHPERGGFVYFTSMRPRHYRVYSQPDLGMWCCVGTGIEAQAKYGEFIFGEHDGALAVNLYIPAVLDAPEFGGRFRLETDFPADERVSLTLDLDEPRTFPVRLRLPDWSDGLADLAVNGKPVEAEPVPGAIVLEREWRPGDVVTFGLPLRLRAEWLPDGSPWQAYFAGPVLLASREGTDHLLGLEADDSRMGHVAHGPLFGFADVPIIADSAADEVLTREAPLRYRMRFADPVGETELVPFYEVHDSRYTVYWPVAAPNQVAQRRGELVAADRDSLTLDDRTVDKVAFGEQQPESDHGFRGEATQVSVDAQGSRARSTTASVAVVLKDPDRAGRVLRVGYRHSGGSTGATVRMNGTLVAEETWDGEHEAYEVDYGLPAALHSAPRATAYELEITAAPGKSTPGITTVRLLR</sequence>
<reference evidence="5 6" key="2">
    <citation type="submission" date="2019-05" db="EMBL/GenBank/DDBJ databases">
        <title>Glycomyces buryatensis sp. nov.</title>
        <authorList>
            <person name="Nikitina E."/>
        </authorList>
    </citation>
    <scope>NUCLEOTIDE SEQUENCE [LARGE SCALE GENOMIC DNA]</scope>
    <source>
        <strain evidence="5 6">18</strain>
    </source>
</reference>
<dbReference type="AlphaFoldDB" id="A0A4S8Q066"/>
<reference evidence="6" key="1">
    <citation type="submission" date="2019-04" db="EMBL/GenBank/DDBJ databases">
        <title>Nocardioides xinjiangensis sp. nov.</title>
        <authorList>
            <person name="Liu S."/>
        </authorList>
    </citation>
    <scope>NUCLEOTIDE SEQUENCE [LARGE SCALE GENOMIC DNA]</scope>
    <source>
        <strain evidence="6">18</strain>
    </source>
</reference>
<dbReference type="GO" id="GO:0005975">
    <property type="term" value="P:carbohydrate metabolic process"/>
    <property type="evidence" value="ECO:0007669"/>
    <property type="project" value="InterPro"/>
</dbReference>
<evidence type="ECO:0000313" key="6">
    <source>
        <dbReference type="Proteomes" id="UP000308760"/>
    </source>
</evidence>
<organism evidence="5 6">
    <name type="scientific">Glycomyces buryatensis</name>
    <dbReference type="NCBI Taxonomy" id="2570927"/>
    <lineage>
        <taxon>Bacteria</taxon>
        <taxon>Bacillati</taxon>
        <taxon>Actinomycetota</taxon>
        <taxon>Actinomycetes</taxon>
        <taxon>Glycomycetales</taxon>
        <taxon>Glycomycetaceae</taxon>
        <taxon>Glycomyces</taxon>
    </lineage>
</organism>
<dbReference type="InterPro" id="IPR049046">
    <property type="entry name" value="Beta-AFase-like_GH127_middle"/>
</dbReference>
<evidence type="ECO:0000313" key="5">
    <source>
        <dbReference type="EMBL" id="THV36401.1"/>
    </source>
</evidence>
<dbReference type="RefSeq" id="WP_136536644.1">
    <property type="nucleotide sequence ID" value="NZ_STGY01000072.1"/>
</dbReference>
<keyword evidence="6" id="KW-1185">Reference proteome</keyword>
<evidence type="ECO:0000259" key="3">
    <source>
        <dbReference type="Pfam" id="PF20620"/>
    </source>
</evidence>
<dbReference type="Pfam" id="PF20736">
    <property type="entry name" value="Glyco_hydro127M"/>
    <property type="match status" value="1"/>
</dbReference>
<dbReference type="InterPro" id="IPR012878">
    <property type="entry name" value="Beta-AFase-like_GH127_cat"/>
</dbReference>
<dbReference type="GO" id="GO:0016787">
    <property type="term" value="F:hydrolase activity"/>
    <property type="evidence" value="ECO:0007669"/>
    <property type="project" value="UniProtKB-KW"/>
</dbReference>
<dbReference type="InterPro" id="IPR032275">
    <property type="entry name" value="DUF4986"/>
</dbReference>
<dbReference type="Proteomes" id="UP000308760">
    <property type="component" value="Unassembled WGS sequence"/>
</dbReference>
<comment type="caution">
    <text evidence="5">The sequence shown here is derived from an EMBL/GenBank/DDBJ whole genome shotgun (WGS) entry which is preliminary data.</text>
</comment>
<dbReference type="Pfam" id="PF20620">
    <property type="entry name" value="DUF6805"/>
    <property type="match status" value="1"/>
</dbReference>
<feature type="domain" description="Non-reducing end beta-L-arabinofuranosidase-like GH127 catalytic" evidence="1">
    <location>
        <begin position="8"/>
        <end position="390"/>
    </location>
</feature>
<dbReference type="PANTHER" id="PTHR31151">
    <property type="entry name" value="PROLINE-TRNA LIGASE (DUF1680)"/>
    <property type="match status" value="1"/>
</dbReference>
<dbReference type="OrthoDB" id="9757939at2"/>
<name>A0A4S8Q066_9ACTN</name>
<dbReference type="PANTHER" id="PTHR31151:SF0">
    <property type="entry name" value="PROLINE-TRNA LIGASE (DUF1680)"/>
    <property type="match status" value="1"/>
</dbReference>
<dbReference type="Pfam" id="PF16375">
    <property type="entry name" value="DUF4986"/>
    <property type="match status" value="1"/>
</dbReference>
<dbReference type="InterPro" id="IPR046544">
    <property type="entry name" value="GH146_SB_dom"/>
</dbReference>
<accession>A0A4S8Q066</accession>
<dbReference type="InterPro" id="IPR008928">
    <property type="entry name" value="6-hairpin_glycosidase_sf"/>
</dbReference>
<proteinExistence type="predicted"/>
<gene>
    <name evidence="5" type="ORF">FAB82_21670</name>
</gene>
<keyword evidence="5" id="KW-0378">Hydrolase</keyword>